<dbReference type="Proteomes" id="UP000269208">
    <property type="component" value="Chromosome"/>
</dbReference>
<accession>A0A447TQM9</accession>
<dbReference type="AlphaFoldDB" id="A0A447TQM9"/>
<dbReference type="EMBL" id="LR134190">
    <property type="protein sequence ID" value="VEB51608.1"/>
    <property type="molecule type" value="Genomic_DNA"/>
</dbReference>
<reference evidence="1 2" key="1">
    <citation type="submission" date="2018-12" db="EMBL/GenBank/DDBJ databases">
        <authorList>
            <consortium name="Pathogen Informatics"/>
        </authorList>
    </citation>
    <scope>NUCLEOTIDE SEQUENCE [LARGE SCALE GENOMIC DNA]</scope>
    <source>
        <strain evidence="1 2">NCTC6754</strain>
    </source>
</reference>
<evidence type="ECO:0000313" key="2">
    <source>
        <dbReference type="Proteomes" id="UP000269208"/>
    </source>
</evidence>
<proteinExistence type="predicted"/>
<protein>
    <submittedName>
        <fullName evidence="1">Uncharacterized protein</fullName>
    </submittedName>
</protein>
<sequence>MLSTLSMSLPYFSKRLISLARIFSPSGVAKLFFQDRQQRIKTQALLIEYQPIERMKGITQVGDTDALYARKVYSARRRR</sequence>
<organism evidence="1 2">
    <name type="scientific">Salmonella enterica I</name>
    <dbReference type="NCBI Taxonomy" id="59201"/>
    <lineage>
        <taxon>Bacteria</taxon>
        <taxon>Pseudomonadati</taxon>
        <taxon>Pseudomonadota</taxon>
        <taxon>Gammaproteobacteria</taxon>
        <taxon>Enterobacterales</taxon>
        <taxon>Enterobacteriaceae</taxon>
        <taxon>Salmonella</taxon>
    </lineage>
</organism>
<name>A0A447TQM9_SALET</name>
<evidence type="ECO:0000313" key="1">
    <source>
        <dbReference type="EMBL" id="VEB51608.1"/>
    </source>
</evidence>
<gene>
    <name evidence="1" type="ORF">NCTC6754_01331</name>
</gene>